<evidence type="ECO:0008006" key="3">
    <source>
        <dbReference type="Google" id="ProtNLM"/>
    </source>
</evidence>
<gene>
    <name evidence="1" type="ORF">PHIN3_93</name>
</gene>
<keyword evidence="2" id="KW-1185">Reference proteome</keyword>
<sequence>MTVTASKKIIYAGDDLILNLVWKSGTRKEPGTPINITGYTFVATIVRSGAIVVSGTVTLVEAEGKIKVAFSETQTQNLSGSYEVRLRVTDTLGDTSMFMVMPLEVKV</sequence>
<name>A0A0F6WCL5_9CAUD</name>
<proteinExistence type="predicted"/>
<protein>
    <recommendedName>
        <fullName evidence="3">BppU N-terminal domain-containing protein</fullName>
    </recommendedName>
</protein>
<reference evidence="1 2" key="1">
    <citation type="submission" date="2015-04" db="EMBL/GenBank/DDBJ databases">
        <authorList>
            <person name="Hodson T.S."/>
            <person name="Hyde J.R."/>
            <person name="Schouten J.T."/>
            <person name="Crockett J.T."/>
            <person name="Smith T.A."/>
            <person name="Merrill B.D."/>
            <person name="Crook M.B."/>
            <person name="Griffitts J.S."/>
            <person name="Burnett S.H."/>
            <person name="Grose J.H."/>
            <person name="Breakwell D.P."/>
        </authorList>
    </citation>
    <scope>NUCLEOTIDE SEQUENCE [LARGE SCALE GENOMIC DNA]</scope>
</reference>
<dbReference type="KEGG" id="vg:26638822"/>
<dbReference type="GeneID" id="26638822"/>
<organism evidence="1 2">
    <name type="scientific">Sinorhizobium phage phiN3</name>
    <dbReference type="NCBI Taxonomy" id="1647405"/>
    <lineage>
        <taxon>Viruses</taxon>
        <taxon>Duplodnaviria</taxon>
        <taxon>Heunggongvirae</taxon>
        <taxon>Uroviricota</taxon>
        <taxon>Caudoviricetes</taxon>
        <taxon>Emdodecavirus</taxon>
        <taxon>Emdodecavirus N3</taxon>
    </lineage>
</organism>
<evidence type="ECO:0000313" key="1">
    <source>
        <dbReference type="EMBL" id="AKF13357.1"/>
    </source>
</evidence>
<dbReference type="RefSeq" id="YP_009212333.1">
    <property type="nucleotide sequence ID" value="NC_028945.1"/>
</dbReference>
<accession>A0A0F6WCL5</accession>
<dbReference type="Proteomes" id="UP000202958">
    <property type="component" value="Segment"/>
</dbReference>
<dbReference type="EMBL" id="KR052482">
    <property type="protein sequence ID" value="AKF13357.1"/>
    <property type="molecule type" value="Genomic_DNA"/>
</dbReference>
<evidence type="ECO:0000313" key="2">
    <source>
        <dbReference type="Proteomes" id="UP000202958"/>
    </source>
</evidence>